<comment type="caution">
    <text evidence="2">The sequence shown here is derived from an EMBL/GenBank/DDBJ whole genome shotgun (WGS) entry which is preliminary data.</text>
</comment>
<name>A0ABR8MUW3_9BACL</name>
<evidence type="ECO:0000313" key="3">
    <source>
        <dbReference type="Proteomes" id="UP000609346"/>
    </source>
</evidence>
<feature type="transmembrane region" description="Helical" evidence="1">
    <location>
        <begin position="31"/>
        <end position="54"/>
    </location>
</feature>
<dbReference type="RefSeq" id="WP_191204045.1">
    <property type="nucleotide sequence ID" value="NZ_JACXZA010000003.1"/>
</dbReference>
<organism evidence="2 3">
    <name type="scientific">Paenibacillus terricola</name>
    <dbReference type="NCBI Taxonomy" id="2763503"/>
    <lineage>
        <taxon>Bacteria</taxon>
        <taxon>Bacillati</taxon>
        <taxon>Bacillota</taxon>
        <taxon>Bacilli</taxon>
        <taxon>Bacillales</taxon>
        <taxon>Paenibacillaceae</taxon>
        <taxon>Paenibacillus</taxon>
    </lineage>
</organism>
<feature type="transmembrane region" description="Helical" evidence="1">
    <location>
        <begin position="7"/>
        <end position="25"/>
    </location>
</feature>
<keyword evidence="1" id="KW-0472">Membrane</keyword>
<protein>
    <submittedName>
        <fullName evidence="2">Uncharacterized protein</fullName>
    </submittedName>
</protein>
<evidence type="ECO:0000313" key="2">
    <source>
        <dbReference type="EMBL" id="MBD3919752.1"/>
    </source>
</evidence>
<accession>A0ABR8MUW3</accession>
<proteinExistence type="predicted"/>
<gene>
    <name evidence="2" type="ORF">H8B09_13395</name>
</gene>
<keyword evidence="1" id="KW-1133">Transmembrane helix</keyword>
<evidence type="ECO:0000256" key="1">
    <source>
        <dbReference type="SAM" id="Phobius"/>
    </source>
</evidence>
<dbReference type="Proteomes" id="UP000609346">
    <property type="component" value="Unassembled WGS sequence"/>
</dbReference>
<feature type="transmembrane region" description="Helical" evidence="1">
    <location>
        <begin position="61"/>
        <end position="79"/>
    </location>
</feature>
<dbReference type="EMBL" id="JACXZA010000003">
    <property type="protein sequence ID" value="MBD3919752.1"/>
    <property type="molecule type" value="Genomic_DNA"/>
</dbReference>
<keyword evidence="3" id="KW-1185">Reference proteome</keyword>
<keyword evidence="1" id="KW-0812">Transmembrane</keyword>
<reference evidence="2 3" key="1">
    <citation type="submission" date="2020-09" db="EMBL/GenBank/DDBJ databases">
        <title>Paenibacillus sp. strain PR3 16S rRNA gene Genome sequencing and assembly.</title>
        <authorList>
            <person name="Kim J."/>
        </authorList>
    </citation>
    <scope>NUCLEOTIDE SEQUENCE [LARGE SCALE GENOMIC DNA]</scope>
    <source>
        <strain evidence="2 3">PR3</strain>
    </source>
</reference>
<sequence>MNNVFIRINFCLLLLWIVLGSYSYINPYIAVFTSGIQLLVAIYLLIISGIVLITATSKHKLAVILFCLPFVSIVIVPHIKHEFMLVTTIPDDQLIKRYIQKQHIGTTEILDTSIEIASYNVKESNLNLTLRIMPDVFIKNQSQLYDDRQIGPVGSAKMMMHDMFRNFIYLPNHVFEVTTVPRTITVYGYWGNDLIMRAVFRKNDKQWYQLVHPYPSISLVGDVNKLQLQYDFNNSKRSIDLSMEHLPTSYFRFDLVEDKSTE</sequence>